<gene>
    <name evidence="1" type="ORF">PR048_013849</name>
</gene>
<protein>
    <submittedName>
        <fullName evidence="1">Uncharacterized protein</fullName>
    </submittedName>
</protein>
<sequence length="77" mass="8932">MLESYNEHKKEFELGRRAKQMDLNRSKGGECFAAYVDMLAVQPTPSGNVSRFYYKRRLSTYNFTIFNMGTSTGQCFI</sequence>
<reference evidence="1 2" key="1">
    <citation type="submission" date="2023-02" db="EMBL/GenBank/DDBJ databases">
        <title>LHISI_Scaffold_Assembly.</title>
        <authorList>
            <person name="Stuart O.P."/>
            <person name="Cleave R."/>
            <person name="Magrath M.J.L."/>
            <person name="Mikheyev A.S."/>
        </authorList>
    </citation>
    <scope>NUCLEOTIDE SEQUENCE [LARGE SCALE GENOMIC DNA]</scope>
    <source>
        <strain evidence="1">Daus_M_001</strain>
        <tissue evidence="1">Leg muscle</tissue>
    </source>
</reference>
<name>A0ABQ9HU69_9NEOP</name>
<organism evidence="1 2">
    <name type="scientific">Dryococelus australis</name>
    <dbReference type="NCBI Taxonomy" id="614101"/>
    <lineage>
        <taxon>Eukaryota</taxon>
        <taxon>Metazoa</taxon>
        <taxon>Ecdysozoa</taxon>
        <taxon>Arthropoda</taxon>
        <taxon>Hexapoda</taxon>
        <taxon>Insecta</taxon>
        <taxon>Pterygota</taxon>
        <taxon>Neoptera</taxon>
        <taxon>Polyneoptera</taxon>
        <taxon>Phasmatodea</taxon>
        <taxon>Verophasmatodea</taxon>
        <taxon>Anareolatae</taxon>
        <taxon>Phasmatidae</taxon>
        <taxon>Eurycanthinae</taxon>
        <taxon>Dryococelus</taxon>
    </lineage>
</organism>
<dbReference type="EMBL" id="JARBHB010000004">
    <property type="protein sequence ID" value="KAJ8887631.1"/>
    <property type="molecule type" value="Genomic_DNA"/>
</dbReference>
<comment type="caution">
    <text evidence="1">The sequence shown here is derived from an EMBL/GenBank/DDBJ whole genome shotgun (WGS) entry which is preliminary data.</text>
</comment>
<evidence type="ECO:0000313" key="2">
    <source>
        <dbReference type="Proteomes" id="UP001159363"/>
    </source>
</evidence>
<keyword evidence="2" id="KW-1185">Reference proteome</keyword>
<proteinExistence type="predicted"/>
<dbReference type="Proteomes" id="UP001159363">
    <property type="component" value="Chromosome X"/>
</dbReference>
<evidence type="ECO:0000313" key="1">
    <source>
        <dbReference type="EMBL" id="KAJ8887631.1"/>
    </source>
</evidence>
<accession>A0ABQ9HU69</accession>